<gene>
    <name evidence="2" type="ORF">CDAR_418081</name>
</gene>
<sequence>MPSSNHLCYSWYNMVTCRWLSTMIPWMDHFVLLSQVFVAIASLDGDMASMLRYISFVAVLALSWLHQHVSLAYRLLKRNRQIPSRNRK</sequence>
<keyword evidence="1" id="KW-1133">Transmembrane helix</keyword>
<evidence type="ECO:0000313" key="2">
    <source>
        <dbReference type="EMBL" id="GIY23765.1"/>
    </source>
</evidence>
<dbReference type="AlphaFoldDB" id="A0AAV4RTY5"/>
<keyword evidence="3" id="KW-1185">Reference proteome</keyword>
<reference evidence="2 3" key="1">
    <citation type="submission" date="2021-06" db="EMBL/GenBank/DDBJ databases">
        <title>Caerostris darwini draft genome.</title>
        <authorList>
            <person name="Kono N."/>
            <person name="Arakawa K."/>
        </authorList>
    </citation>
    <scope>NUCLEOTIDE SEQUENCE [LARGE SCALE GENOMIC DNA]</scope>
</reference>
<protein>
    <submittedName>
        <fullName evidence="2">Uncharacterized protein</fullName>
    </submittedName>
</protein>
<organism evidence="2 3">
    <name type="scientific">Caerostris darwini</name>
    <dbReference type="NCBI Taxonomy" id="1538125"/>
    <lineage>
        <taxon>Eukaryota</taxon>
        <taxon>Metazoa</taxon>
        <taxon>Ecdysozoa</taxon>
        <taxon>Arthropoda</taxon>
        <taxon>Chelicerata</taxon>
        <taxon>Arachnida</taxon>
        <taxon>Araneae</taxon>
        <taxon>Araneomorphae</taxon>
        <taxon>Entelegynae</taxon>
        <taxon>Araneoidea</taxon>
        <taxon>Araneidae</taxon>
        <taxon>Caerostris</taxon>
    </lineage>
</organism>
<evidence type="ECO:0000313" key="3">
    <source>
        <dbReference type="Proteomes" id="UP001054837"/>
    </source>
</evidence>
<name>A0AAV4RTY5_9ARAC</name>
<accession>A0AAV4RTY5</accession>
<proteinExistence type="predicted"/>
<dbReference type="EMBL" id="BPLQ01006581">
    <property type="protein sequence ID" value="GIY23765.1"/>
    <property type="molecule type" value="Genomic_DNA"/>
</dbReference>
<comment type="caution">
    <text evidence="2">The sequence shown here is derived from an EMBL/GenBank/DDBJ whole genome shotgun (WGS) entry which is preliminary data.</text>
</comment>
<evidence type="ECO:0000256" key="1">
    <source>
        <dbReference type="SAM" id="Phobius"/>
    </source>
</evidence>
<keyword evidence="1" id="KW-0472">Membrane</keyword>
<feature type="transmembrane region" description="Helical" evidence="1">
    <location>
        <begin position="20"/>
        <end position="41"/>
    </location>
</feature>
<feature type="transmembrane region" description="Helical" evidence="1">
    <location>
        <begin position="53"/>
        <end position="76"/>
    </location>
</feature>
<keyword evidence="1" id="KW-0812">Transmembrane</keyword>
<dbReference type="Proteomes" id="UP001054837">
    <property type="component" value="Unassembled WGS sequence"/>
</dbReference>